<dbReference type="EMBL" id="GBXM01045169">
    <property type="protein sequence ID" value="JAH63408.1"/>
    <property type="molecule type" value="Transcribed_RNA"/>
</dbReference>
<reference evidence="1" key="1">
    <citation type="submission" date="2014-11" db="EMBL/GenBank/DDBJ databases">
        <authorList>
            <person name="Amaro Gonzalez C."/>
        </authorList>
    </citation>
    <scope>NUCLEOTIDE SEQUENCE</scope>
</reference>
<accession>A0A0E9UEP0</accession>
<dbReference type="AlphaFoldDB" id="A0A0E9UEP0"/>
<name>A0A0E9UEP0_ANGAN</name>
<sequence length="19" mass="2332">MNLQYLPSKYLFLLHKHVS</sequence>
<evidence type="ECO:0000313" key="1">
    <source>
        <dbReference type="EMBL" id="JAH63408.1"/>
    </source>
</evidence>
<protein>
    <submittedName>
        <fullName evidence="1">Uncharacterized protein</fullName>
    </submittedName>
</protein>
<proteinExistence type="predicted"/>
<reference evidence="1" key="2">
    <citation type="journal article" date="2015" name="Fish Shellfish Immunol.">
        <title>Early steps in the European eel (Anguilla anguilla)-Vibrio vulnificus interaction in the gills: Role of the RtxA13 toxin.</title>
        <authorList>
            <person name="Callol A."/>
            <person name="Pajuelo D."/>
            <person name="Ebbesson L."/>
            <person name="Teles M."/>
            <person name="MacKenzie S."/>
            <person name="Amaro C."/>
        </authorList>
    </citation>
    <scope>NUCLEOTIDE SEQUENCE</scope>
</reference>
<organism evidence="1">
    <name type="scientific">Anguilla anguilla</name>
    <name type="common">European freshwater eel</name>
    <name type="synonym">Muraena anguilla</name>
    <dbReference type="NCBI Taxonomy" id="7936"/>
    <lineage>
        <taxon>Eukaryota</taxon>
        <taxon>Metazoa</taxon>
        <taxon>Chordata</taxon>
        <taxon>Craniata</taxon>
        <taxon>Vertebrata</taxon>
        <taxon>Euteleostomi</taxon>
        <taxon>Actinopterygii</taxon>
        <taxon>Neopterygii</taxon>
        <taxon>Teleostei</taxon>
        <taxon>Anguilliformes</taxon>
        <taxon>Anguillidae</taxon>
        <taxon>Anguilla</taxon>
    </lineage>
</organism>